<keyword evidence="1" id="KW-0812">Transmembrane</keyword>
<dbReference type="EMBL" id="FJOG01000001">
    <property type="protein sequence ID" value="CZR51242.1"/>
    <property type="molecule type" value="Genomic_DNA"/>
</dbReference>
<name>A0A1L7WEP0_9HELO</name>
<proteinExistence type="predicted"/>
<dbReference type="AlphaFoldDB" id="A0A1L7WEP0"/>
<keyword evidence="1" id="KW-1133">Transmembrane helix</keyword>
<feature type="transmembrane region" description="Helical" evidence="1">
    <location>
        <begin position="470"/>
        <end position="489"/>
    </location>
</feature>
<accession>A0A1L7WEP0</accession>
<keyword evidence="3" id="KW-1185">Reference proteome</keyword>
<dbReference type="Proteomes" id="UP000184330">
    <property type="component" value="Unassembled WGS sequence"/>
</dbReference>
<evidence type="ECO:0000313" key="3">
    <source>
        <dbReference type="Proteomes" id="UP000184330"/>
    </source>
</evidence>
<protein>
    <recommendedName>
        <fullName evidence="4">Transmembrane protein</fullName>
    </recommendedName>
</protein>
<feature type="transmembrane region" description="Helical" evidence="1">
    <location>
        <begin position="569"/>
        <end position="593"/>
    </location>
</feature>
<evidence type="ECO:0000313" key="2">
    <source>
        <dbReference type="EMBL" id="CZR51242.1"/>
    </source>
</evidence>
<feature type="transmembrane region" description="Helical" evidence="1">
    <location>
        <begin position="245"/>
        <end position="264"/>
    </location>
</feature>
<feature type="transmembrane region" description="Helical" evidence="1">
    <location>
        <begin position="672"/>
        <end position="693"/>
    </location>
</feature>
<gene>
    <name evidence="2" type="ORF">PAC_01117</name>
</gene>
<organism evidence="2 3">
    <name type="scientific">Phialocephala subalpina</name>
    <dbReference type="NCBI Taxonomy" id="576137"/>
    <lineage>
        <taxon>Eukaryota</taxon>
        <taxon>Fungi</taxon>
        <taxon>Dikarya</taxon>
        <taxon>Ascomycota</taxon>
        <taxon>Pezizomycotina</taxon>
        <taxon>Leotiomycetes</taxon>
        <taxon>Helotiales</taxon>
        <taxon>Mollisiaceae</taxon>
        <taxon>Phialocephala</taxon>
        <taxon>Phialocephala fortinii species complex</taxon>
    </lineage>
</organism>
<evidence type="ECO:0008006" key="4">
    <source>
        <dbReference type="Google" id="ProtNLM"/>
    </source>
</evidence>
<feature type="transmembrane region" description="Helical" evidence="1">
    <location>
        <begin position="605"/>
        <end position="624"/>
    </location>
</feature>
<feature type="transmembrane region" description="Helical" evidence="1">
    <location>
        <begin position="501"/>
        <end position="519"/>
    </location>
</feature>
<evidence type="ECO:0000256" key="1">
    <source>
        <dbReference type="SAM" id="Phobius"/>
    </source>
</evidence>
<dbReference type="OrthoDB" id="5392263at2759"/>
<reference evidence="2 3" key="1">
    <citation type="submission" date="2016-03" db="EMBL/GenBank/DDBJ databases">
        <authorList>
            <person name="Ploux O."/>
        </authorList>
    </citation>
    <scope>NUCLEOTIDE SEQUENCE [LARGE SCALE GENOMIC DNA]</scope>
    <source>
        <strain evidence="2 3">UAMH 11012</strain>
    </source>
</reference>
<keyword evidence="1" id="KW-0472">Membrane</keyword>
<feature type="transmembrane region" description="Helical" evidence="1">
    <location>
        <begin position="741"/>
        <end position="763"/>
    </location>
</feature>
<sequence>MIGPYVGKCHSDHQNHRYLVLSDAFKDDTLVPQYCCRASELSETSENNLIRHLRGSSTELHGQSSPPMCGQIVRDGMHANALEVTQNCPKSRRTLSWTHELCPFSRITFTNSYNDDLGRRSPSRRTMRQGNYTNLGEAFPQLINLTAATTGRSQHLGGQNFTHCCLLAVNESLAIKNGFIVENTPTFIQASVDQLLSATADSQFPCTAVWNGNKSGTPVIQVPDSWLEHNCPGWQLSSSMAQAQWITPFVGFLLPAIIFCLSVPRRRKVTIYEKVFTLDFSRPKAWLLAPFDMILAWLSGPMLMSGLYEAYLDNLLIRFIQEKTKESQLTLDMRVRLLFVMLCGNLDLNPDLTSEEMQLVDYRNPENSEQWPNYSHYPRTGLPNTLSAWAHIEYLIHPLRTYRDMAIMTPRQQPLHDTKCKVADCDSAACLESPLPRSLDMVRLIGRTKTQLRTMLACQTSFGATVGAPVVFYLGTFVFTIVATLTNLGDHDTSIEIAFRMWYMILPHIAVVSGLLLAGNNPNALEGVLAHDIVWMTYEYCDPARRGTPPAFDKDMLDLREKTAMTVKGWAVVLGLTLLLLEVPYVLAFLTAFYTPQVGVSCRSLTFTVHAITQLCLMCLWIWAWGDVPDKCLEPLPFLRRGSWLEKSGFYTPTTNHVAWRNPKTRCSMKSLWAVLWFGCATILGLSSVFISIGGTLMQLIGVYRSDFCDLNAPWWTKPHGSVQVVISTNSALDIKAAGDYWMSTGITATAFLAAVCFSGWWYQRRLRGVFRDLVNDLGNVGTERDDVLTAISKLKRGQSSARASSM</sequence>